<evidence type="ECO:0000313" key="2">
    <source>
        <dbReference type="Proteomes" id="UP000597877"/>
    </source>
</evidence>
<accession>A0ABR7F570</accession>
<dbReference type="NCBIfam" id="TIGR02122">
    <property type="entry name" value="TRAP_TAXI"/>
    <property type="match status" value="1"/>
</dbReference>
<name>A0ABR7F570_9FIRM</name>
<sequence length="312" mass="33703">MIFALTGCSADSSSIRLGAAGIGGAYHVFSDIFAGVVSEADNGYDMQVKTTAGSAANLRLLSKGYLQMAIAQNDMTNDAYYGEGNFAGGDKYRGYSAIATLYDEACQIVVRKDSNIKSVNDLQGKNISIGEKESGTEQSAKQILQAYGLTDRLVKTVQLDYTSAADKLKDMEIDAFFCTAGTATTVISELAKQCDIELLSLDDESIKKLESAYKSYNIYTIPAGTYNGQKQDVKTVAVKALLLASDKLSDKTVKDITKILFDKKEEIQLALPVDISLDEKTAVEGISIPFHKGAAEYYKECGIDVKIEKGNN</sequence>
<organism evidence="1 2">
    <name type="scientific">Eubacterium segne</name>
    <dbReference type="NCBI Taxonomy" id="2763045"/>
    <lineage>
        <taxon>Bacteria</taxon>
        <taxon>Bacillati</taxon>
        <taxon>Bacillota</taxon>
        <taxon>Clostridia</taxon>
        <taxon>Eubacteriales</taxon>
        <taxon>Eubacteriaceae</taxon>
        <taxon>Eubacterium</taxon>
    </lineage>
</organism>
<dbReference type="EMBL" id="JACOOZ010000010">
    <property type="protein sequence ID" value="MBC5668754.1"/>
    <property type="molecule type" value="Genomic_DNA"/>
</dbReference>
<comment type="caution">
    <text evidence="1">The sequence shown here is derived from an EMBL/GenBank/DDBJ whole genome shotgun (WGS) entry which is preliminary data.</text>
</comment>
<protein>
    <submittedName>
        <fullName evidence="1">TAXI family TRAP transporter solute-binding subunit</fullName>
    </submittedName>
</protein>
<keyword evidence="2" id="KW-1185">Reference proteome</keyword>
<dbReference type="Pfam" id="PF16868">
    <property type="entry name" value="NMT1_3"/>
    <property type="match status" value="1"/>
</dbReference>
<gene>
    <name evidence="1" type="ORF">H8S00_12325</name>
</gene>
<dbReference type="SUPFAM" id="SSF53850">
    <property type="entry name" value="Periplasmic binding protein-like II"/>
    <property type="match status" value="1"/>
</dbReference>
<dbReference type="PANTHER" id="PTHR42941">
    <property type="entry name" value="SLL1037 PROTEIN"/>
    <property type="match status" value="1"/>
</dbReference>
<reference evidence="1 2" key="1">
    <citation type="submission" date="2020-08" db="EMBL/GenBank/DDBJ databases">
        <title>Genome public.</title>
        <authorList>
            <person name="Liu C."/>
            <person name="Sun Q."/>
        </authorList>
    </citation>
    <scope>NUCLEOTIDE SEQUENCE [LARGE SCALE GENOMIC DNA]</scope>
    <source>
        <strain evidence="1 2">BX4</strain>
    </source>
</reference>
<dbReference type="Proteomes" id="UP000597877">
    <property type="component" value="Unassembled WGS sequence"/>
</dbReference>
<proteinExistence type="predicted"/>
<dbReference type="InterPro" id="IPR011852">
    <property type="entry name" value="TRAP_TAXI"/>
</dbReference>
<dbReference type="PANTHER" id="PTHR42941:SF1">
    <property type="entry name" value="SLL1037 PROTEIN"/>
    <property type="match status" value="1"/>
</dbReference>
<dbReference type="CDD" id="cd13567">
    <property type="entry name" value="PBP2_TtGluBP"/>
    <property type="match status" value="1"/>
</dbReference>
<dbReference type="Gene3D" id="3.40.190.10">
    <property type="entry name" value="Periplasmic binding protein-like II"/>
    <property type="match status" value="2"/>
</dbReference>
<evidence type="ECO:0000313" key="1">
    <source>
        <dbReference type="EMBL" id="MBC5668754.1"/>
    </source>
</evidence>